<dbReference type="Proteomes" id="UP000594688">
    <property type="component" value="Chromosome"/>
</dbReference>
<dbReference type="GO" id="GO:0005886">
    <property type="term" value="C:plasma membrane"/>
    <property type="evidence" value="ECO:0007669"/>
    <property type="project" value="UniProtKB-SubCell"/>
</dbReference>
<sequence>MRRLLNWCFLKVTHRAPGRVLLIGLILSAISIWVAKDLRYDSRMDNLLPQELELVQEFHQVVDKTGGSGPLVVVLEGLEQAKAPPVLKVLAERLSNVEGTRFVDWKLPKEFLDNRQLLLASVSDLKKLENLMIGAVEFARTSFSNFFGSRELYNPGELQSLSDDYQIFDEINPFYKGKSQKRYYMFVQPKGAVTNTDFTQRFVDNIRTSIAESKLEEQHPGLAIRLTGSMIPRLEESKIIIQDLTRAAILAAILATALIFIYTRSWFSIPFTIFPLFISLTYTFALTRLIIGHVNIISGFLVAILMGLGIDYGIHLYIRFKQELLKGLSVEKAVELVVTQVGRSGTVAMCTTIGVFSLLIVSDFKGFSEFGVIASIGIVCAFFSYYFLFPAQVLFYDKIHWLQKPQPRLFSLRISNLYSNTPYFLSALFVLLMTASIFLIPKVEFEYDFEKLKGESPAAEYETETTDDFGFAFSPTVVVTHNKEDLFEIHRALEEIKRKFGDQTTIGIHSSLNLFSQREYDSKQEILKRIQKLFKKENDIIEISLGTTRFEKLKQLVNADPFDESAIPEVLKQRFAAGGEYVLLIFSPADKNFFDVRNIYQLDDEITELKSKLKEKGIQVQVLNENLIAAAIMDWVIEKGPMAMGVALTLVFIILLIDLRNPILALKTFLPLFTGLALTGALMALFNIKLNFINIVMLPSIVGIMIDHCIYLGHHILDDPSSDPINSVKETGSSILLSALTSLAGYMSLNVAHHAGIRSIAEVVEVGIITCTICALIMLPALFAWKNHRLKFVMSKKDLEKNID</sequence>
<evidence type="ECO:0000259" key="7">
    <source>
        <dbReference type="PROSITE" id="PS50156"/>
    </source>
</evidence>
<name>A0A7T0BXB4_9BACT</name>
<evidence type="ECO:0000256" key="4">
    <source>
        <dbReference type="ARBA" id="ARBA00022989"/>
    </source>
</evidence>
<feature type="transmembrane region" description="Helical" evidence="6">
    <location>
        <begin position="340"/>
        <end position="361"/>
    </location>
</feature>
<dbReference type="InterPro" id="IPR050545">
    <property type="entry name" value="Mycobact_MmpL"/>
</dbReference>
<keyword evidence="5 6" id="KW-0472">Membrane</keyword>
<feature type="transmembrane region" description="Helical" evidence="6">
    <location>
        <begin position="423"/>
        <end position="441"/>
    </location>
</feature>
<proteinExistence type="predicted"/>
<organism evidence="8 9">
    <name type="scientific">Candidatus Nitronauta litoralis</name>
    <dbReference type="NCBI Taxonomy" id="2705533"/>
    <lineage>
        <taxon>Bacteria</taxon>
        <taxon>Pseudomonadati</taxon>
        <taxon>Nitrospinota/Tectimicrobiota group</taxon>
        <taxon>Nitrospinota</taxon>
        <taxon>Nitrospinia</taxon>
        <taxon>Nitrospinales</taxon>
        <taxon>Nitrospinaceae</taxon>
        <taxon>Candidatus Nitronauta</taxon>
    </lineage>
</organism>
<evidence type="ECO:0000256" key="3">
    <source>
        <dbReference type="ARBA" id="ARBA00022692"/>
    </source>
</evidence>
<evidence type="ECO:0000313" key="8">
    <source>
        <dbReference type="EMBL" id="QPJ62654.1"/>
    </source>
</evidence>
<keyword evidence="4 6" id="KW-1133">Transmembrane helix</keyword>
<feature type="transmembrane region" description="Helical" evidence="6">
    <location>
        <begin position="764"/>
        <end position="785"/>
    </location>
</feature>
<evidence type="ECO:0000313" key="9">
    <source>
        <dbReference type="Proteomes" id="UP000594688"/>
    </source>
</evidence>
<dbReference type="InterPro" id="IPR048634">
    <property type="entry name" value="SecD_SecF_C"/>
</dbReference>
<feature type="transmembrane region" description="Helical" evidence="6">
    <location>
        <begin position="695"/>
        <end position="714"/>
    </location>
</feature>
<comment type="subcellular location">
    <subcellularLocation>
        <location evidence="1">Cell membrane</location>
        <topology evidence="1">Multi-pass membrane protein</topology>
    </subcellularLocation>
</comment>
<dbReference type="Gene3D" id="1.20.1640.10">
    <property type="entry name" value="Multidrug efflux transporter AcrB transmembrane domain"/>
    <property type="match status" value="2"/>
</dbReference>
<dbReference type="SUPFAM" id="SSF82866">
    <property type="entry name" value="Multidrug efflux transporter AcrB transmembrane domain"/>
    <property type="match status" value="2"/>
</dbReference>
<dbReference type="PANTHER" id="PTHR33406">
    <property type="entry name" value="MEMBRANE PROTEIN MJ1562-RELATED"/>
    <property type="match status" value="1"/>
</dbReference>
<evidence type="ECO:0000256" key="1">
    <source>
        <dbReference type="ARBA" id="ARBA00004651"/>
    </source>
</evidence>
<dbReference type="InterPro" id="IPR000731">
    <property type="entry name" value="SSD"/>
</dbReference>
<keyword evidence="3 6" id="KW-0812">Transmembrane</keyword>
<dbReference type="PROSITE" id="PS50156">
    <property type="entry name" value="SSD"/>
    <property type="match status" value="1"/>
</dbReference>
<evidence type="ECO:0000256" key="6">
    <source>
        <dbReference type="SAM" id="Phobius"/>
    </source>
</evidence>
<protein>
    <submittedName>
        <fullName evidence="8">MMPL family transporter</fullName>
    </submittedName>
</protein>
<feature type="transmembrane region" description="Helical" evidence="6">
    <location>
        <begin position="734"/>
        <end position="752"/>
    </location>
</feature>
<dbReference type="KEGG" id="nli:G3M70_12525"/>
<evidence type="ECO:0000256" key="5">
    <source>
        <dbReference type="ARBA" id="ARBA00023136"/>
    </source>
</evidence>
<dbReference type="AlphaFoldDB" id="A0A7T0BXB4"/>
<feature type="transmembrane region" description="Helical" evidence="6">
    <location>
        <begin position="669"/>
        <end position="688"/>
    </location>
</feature>
<feature type="transmembrane region" description="Helical" evidence="6">
    <location>
        <begin position="16"/>
        <end position="35"/>
    </location>
</feature>
<dbReference type="Pfam" id="PF03176">
    <property type="entry name" value="MMPL"/>
    <property type="match status" value="1"/>
</dbReference>
<feature type="transmembrane region" description="Helical" evidence="6">
    <location>
        <begin position="370"/>
        <end position="388"/>
    </location>
</feature>
<reference evidence="8 9" key="1">
    <citation type="submission" date="2020-02" db="EMBL/GenBank/DDBJ databases">
        <title>Genomic and physiological characterization of two novel Nitrospinaceae genera.</title>
        <authorList>
            <person name="Mueller A.J."/>
            <person name="Jung M.-Y."/>
            <person name="Strachan C.R."/>
            <person name="Herbold C.W."/>
            <person name="Kirkegaard R.H."/>
            <person name="Daims H."/>
        </authorList>
    </citation>
    <scope>NUCLEOTIDE SEQUENCE [LARGE SCALE GENOMIC DNA]</scope>
    <source>
        <strain evidence="8">EB</strain>
    </source>
</reference>
<dbReference type="PANTHER" id="PTHR33406:SF13">
    <property type="entry name" value="MEMBRANE PROTEIN YDFJ"/>
    <property type="match status" value="1"/>
</dbReference>
<feature type="transmembrane region" description="Helical" evidence="6">
    <location>
        <begin position="640"/>
        <end position="657"/>
    </location>
</feature>
<dbReference type="Pfam" id="PF02355">
    <property type="entry name" value="SecD_SecF_C"/>
    <property type="match status" value="1"/>
</dbReference>
<feature type="transmembrane region" description="Helical" evidence="6">
    <location>
        <begin position="269"/>
        <end position="291"/>
    </location>
</feature>
<feature type="domain" description="SSD" evidence="7">
    <location>
        <begin position="300"/>
        <end position="395"/>
    </location>
</feature>
<evidence type="ECO:0000256" key="2">
    <source>
        <dbReference type="ARBA" id="ARBA00022475"/>
    </source>
</evidence>
<dbReference type="InterPro" id="IPR004869">
    <property type="entry name" value="MMPL_dom"/>
</dbReference>
<dbReference type="EMBL" id="CP048685">
    <property type="protein sequence ID" value="QPJ62654.1"/>
    <property type="molecule type" value="Genomic_DNA"/>
</dbReference>
<keyword evidence="2" id="KW-1003">Cell membrane</keyword>
<accession>A0A7T0BXB4</accession>
<feature type="transmembrane region" description="Helical" evidence="6">
    <location>
        <begin position="244"/>
        <end position="263"/>
    </location>
</feature>
<gene>
    <name evidence="8" type="ORF">G3M70_12525</name>
</gene>
<feature type="transmembrane region" description="Helical" evidence="6">
    <location>
        <begin position="298"/>
        <end position="320"/>
    </location>
</feature>